<keyword evidence="1" id="KW-1133">Transmembrane helix</keyword>
<dbReference type="GO" id="GO:0016491">
    <property type="term" value="F:oxidoreductase activity"/>
    <property type="evidence" value="ECO:0007669"/>
    <property type="project" value="InterPro"/>
</dbReference>
<evidence type="ECO:0000313" key="4">
    <source>
        <dbReference type="Proteomes" id="UP000594364"/>
    </source>
</evidence>
<keyword evidence="4" id="KW-1185">Reference proteome</keyword>
<evidence type="ECO:0000313" key="3">
    <source>
        <dbReference type="EMBL" id="QPG95638.1"/>
    </source>
</evidence>
<proteinExistence type="predicted"/>
<keyword evidence="1" id="KW-0812">Transmembrane</keyword>
<accession>A0A7S9KNG5</accession>
<dbReference type="OrthoDB" id="1461976at2759"/>
<dbReference type="CDD" id="cd03507">
    <property type="entry name" value="Delta12-FADS-like"/>
    <property type="match status" value="1"/>
</dbReference>
<dbReference type="EMBL" id="CP031386">
    <property type="protein sequence ID" value="QPG95638.1"/>
    <property type="molecule type" value="Genomic_DNA"/>
</dbReference>
<evidence type="ECO:0000259" key="2">
    <source>
        <dbReference type="Pfam" id="PF00487"/>
    </source>
</evidence>
<feature type="transmembrane region" description="Helical" evidence="1">
    <location>
        <begin position="117"/>
        <end position="137"/>
    </location>
</feature>
<reference evidence="3 4" key="1">
    <citation type="journal article" date="2018" name="PLoS Genet.">
        <title>Repeat elements organise 3D genome structure and mediate transcription in the filamentous fungus Epichloe festucae.</title>
        <authorList>
            <person name="Winter D.J."/>
            <person name="Ganley A.R.D."/>
            <person name="Young C.A."/>
            <person name="Liachko I."/>
            <person name="Schardl C.L."/>
            <person name="Dupont P.Y."/>
            <person name="Berry D."/>
            <person name="Ram A."/>
            <person name="Scott B."/>
            <person name="Cox M.P."/>
        </authorList>
    </citation>
    <scope>NUCLEOTIDE SEQUENCE [LARGE SCALE GENOMIC DNA]</scope>
    <source>
        <strain evidence="3 4">Fl1</strain>
    </source>
</reference>
<dbReference type="PANTHER" id="PTHR32100">
    <property type="entry name" value="OMEGA-6 FATTY ACID DESATURASE, CHLOROPLASTIC"/>
    <property type="match status" value="1"/>
</dbReference>
<dbReference type="AlphaFoldDB" id="A0A7S9KNG5"/>
<organism evidence="3 4">
    <name type="scientific">Epichloe festucae (strain Fl1)</name>
    <dbReference type="NCBI Taxonomy" id="877507"/>
    <lineage>
        <taxon>Eukaryota</taxon>
        <taxon>Fungi</taxon>
        <taxon>Dikarya</taxon>
        <taxon>Ascomycota</taxon>
        <taxon>Pezizomycotina</taxon>
        <taxon>Sordariomycetes</taxon>
        <taxon>Hypocreomycetidae</taxon>
        <taxon>Hypocreales</taxon>
        <taxon>Clavicipitaceae</taxon>
        <taxon>Epichloe</taxon>
    </lineage>
</organism>
<gene>
    <name evidence="3" type="ORF">C2857_001515</name>
</gene>
<name>A0A7S9KNG5_EPIFF</name>
<dbReference type="Pfam" id="PF00487">
    <property type="entry name" value="FA_desaturase"/>
    <property type="match status" value="1"/>
</dbReference>
<dbReference type="Proteomes" id="UP000594364">
    <property type="component" value="Chromosome 2"/>
</dbReference>
<dbReference type="InterPro" id="IPR012171">
    <property type="entry name" value="Fatty_acid_desaturase"/>
</dbReference>
<evidence type="ECO:0000256" key="1">
    <source>
        <dbReference type="SAM" id="Phobius"/>
    </source>
</evidence>
<sequence length="449" mass="51279">METERTGFQTQNEPHPTELVKGGHVNQKVSISELRKAIPDYCFQPSLARSFFYLARDLTYSTILLCALYYSLHTSLVRNSSALYYAVVGTYGFCQGIVWTGLWVIAHDCGHSGFSTWSVVNDTVGFLLHSSLLAPYFSWKSTHRRHHIYSNHVEKDLNYVPPSRSEYAAKIGRAVETLDEAGQDAPAVLFLRILLQQVIGWNWYIMSNITCPPSAVVKKGMSAWRHSHFDPWGAMFRESEVAAVVLSDLGCLATIAALYKLCQAFGSFETLFWVYIVPWSWVNHWIVMITYLHHTHPNLPKYTAESWTFLRGATATIDRDFGIIGTHFLHHISSDHVTHHLFSRIPHYYTRAASEAIIPLLGNHYHGRGQFRYKDLQIAFRDCQWVEKDEEKDKSFGLYKDSSEVSPRDQALWYRAGVSPAPEYKMRGVSLLHVESGAGCMNEEDEQTR</sequence>
<dbReference type="GO" id="GO:0006629">
    <property type="term" value="P:lipid metabolic process"/>
    <property type="evidence" value="ECO:0007669"/>
    <property type="project" value="InterPro"/>
</dbReference>
<keyword evidence="1" id="KW-0472">Membrane</keyword>
<feature type="transmembrane region" description="Helical" evidence="1">
    <location>
        <begin position="82"/>
        <end position="105"/>
    </location>
</feature>
<dbReference type="InterPro" id="IPR005804">
    <property type="entry name" value="FA_desaturase_dom"/>
</dbReference>
<feature type="transmembrane region" description="Helical" evidence="1">
    <location>
        <begin position="51"/>
        <end position="70"/>
    </location>
</feature>
<protein>
    <recommendedName>
        <fullName evidence="2">Fatty acid desaturase domain-containing protein</fullName>
    </recommendedName>
</protein>
<feature type="domain" description="Fatty acid desaturase" evidence="2">
    <location>
        <begin position="93"/>
        <end position="368"/>
    </location>
</feature>